<evidence type="ECO:0000259" key="8">
    <source>
        <dbReference type="PROSITE" id="PS50026"/>
    </source>
</evidence>
<proteinExistence type="predicted"/>
<dbReference type="Pfam" id="PF00008">
    <property type="entry name" value="EGF"/>
    <property type="match status" value="1"/>
</dbReference>
<comment type="caution">
    <text evidence="9">The sequence shown here is derived from an EMBL/GenBank/DDBJ whole genome shotgun (WGS) entry which is preliminary data.</text>
</comment>
<keyword evidence="7" id="KW-1133">Transmembrane helix</keyword>
<dbReference type="SMART" id="SM00181">
    <property type="entry name" value="EGF"/>
    <property type="match status" value="1"/>
</dbReference>
<organism evidence="9 10">
    <name type="scientific">Rotaria socialis</name>
    <dbReference type="NCBI Taxonomy" id="392032"/>
    <lineage>
        <taxon>Eukaryota</taxon>
        <taxon>Metazoa</taxon>
        <taxon>Spiralia</taxon>
        <taxon>Gnathifera</taxon>
        <taxon>Rotifera</taxon>
        <taxon>Eurotatoria</taxon>
        <taxon>Bdelloidea</taxon>
        <taxon>Philodinida</taxon>
        <taxon>Philodinidae</taxon>
        <taxon>Rotaria</taxon>
    </lineage>
</organism>
<keyword evidence="7" id="KW-0812">Transmembrane</keyword>
<evidence type="ECO:0000256" key="4">
    <source>
        <dbReference type="ARBA" id="ARBA00023157"/>
    </source>
</evidence>
<dbReference type="GO" id="GO:0005509">
    <property type="term" value="F:calcium ion binding"/>
    <property type="evidence" value="ECO:0007669"/>
    <property type="project" value="InterPro"/>
</dbReference>
<keyword evidence="1 6" id="KW-0245">EGF-like domain</keyword>
<dbReference type="Gene3D" id="2.10.25.10">
    <property type="entry name" value="Laminin"/>
    <property type="match status" value="1"/>
</dbReference>
<dbReference type="SMART" id="SM00179">
    <property type="entry name" value="EGF_CA"/>
    <property type="match status" value="1"/>
</dbReference>
<dbReference type="PROSITE" id="PS50026">
    <property type="entry name" value="EGF_3"/>
    <property type="match status" value="1"/>
</dbReference>
<dbReference type="Proteomes" id="UP000663873">
    <property type="component" value="Unassembled WGS sequence"/>
</dbReference>
<keyword evidence="3" id="KW-0677">Repeat</keyword>
<dbReference type="CDD" id="cd00054">
    <property type="entry name" value="EGF_CA"/>
    <property type="match status" value="1"/>
</dbReference>
<keyword evidence="10" id="KW-1185">Reference proteome</keyword>
<dbReference type="FunFam" id="2.10.25.10:FF:000255">
    <property type="entry name" value="Sushi, nidogen and EGF-like domains 1"/>
    <property type="match status" value="1"/>
</dbReference>
<dbReference type="InterPro" id="IPR000152">
    <property type="entry name" value="EGF-type_Asp/Asn_hydroxyl_site"/>
</dbReference>
<gene>
    <name evidence="9" type="ORF">UJA718_LOCUS36970</name>
</gene>
<dbReference type="SUPFAM" id="SSF57196">
    <property type="entry name" value="EGF/Laminin"/>
    <property type="match status" value="1"/>
</dbReference>
<dbReference type="EMBL" id="CAJOBP010036193">
    <property type="protein sequence ID" value="CAF4715521.1"/>
    <property type="molecule type" value="Genomic_DNA"/>
</dbReference>
<feature type="non-terminal residue" evidence="9">
    <location>
        <position position="1"/>
    </location>
</feature>
<comment type="caution">
    <text evidence="6">Lacks conserved residue(s) required for the propagation of feature annotation.</text>
</comment>
<keyword evidence="2" id="KW-0732">Signal</keyword>
<feature type="transmembrane region" description="Helical" evidence="7">
    <location>
        <begin position="46"/>
        <end position="67"/>
    </location>
</feature>
<dbReference type="AlphaFoldDB" id="A0A821JBT2"/>
<keyword evidence="7" id="KW-0472">Membrane</keyword>
<feature type="disulfide bond" evidence="6">
    <location>
        <begin position="21"/>
        <end position="30"/>
    </location>
</feature>
<dbReference type="InterPro" id="IPR001881">
    <property type="entry name" value="EGF-like_Ca-bd_dom"/>
</dbReference>
<feature type="domain" description="EGF-like" evidence="8">
    <location>
        <begin position="1"/>
        <end position="31"/>
    </location>
</feature>
<evidence type="ECO:0000256" key="6">
    <source>
        <dbReference type="PROSITE-ProRule" id="PRU00076"/>
    </source>
</evidence>
<keyword evidence="4 6" id="KW-1015">Disulfide bond</keyword>
<evidence type="ECO:0000256" key="1">
    <source>
        <dbReference type="ARBA" id="ARBA00022536"/>
    </source>
</evidence>
<evidence type="ECO:0000256" key="5">
    <source>
        <dbReference type="ARBA" id="ARBA00023180"/>
    </source>
</evidence>
<reference evidence="9" key="1">
    <citation type="submission" date="2021-02" db="EMBL/GenBank/DDBJ databases">
        <authorList>
            <person name="Nowell W R."/>
        </authorList>
    </citation>
    <scope>NUCLEOTIDE SEQUENCE</scope>
</reference>
<name>A0A821JBT2_9BILA</name>
<sequence length="108" mass="12421">SNPCQNNASCINERDGYICVCPKDFIGLQCESRQEFLRSLGFSYHYIIWPSMAILLLMIITLFTIAVGRVKESRRLQGTYRPALNEHGQTSRVEFSMILKPPPEERLI</sequence>
<evidence type="ECO:0000256" key="2">
    <source>
        <dbReference type="ARBA" id="ARBA00022729"/>
    </source>
</evidence>
<dbReference type="PROSITE" id="PS00010">
    <property type="entry name" value="ASX_HYDROXYL"/>
    <property type="match status" value="1"/>
</dbReference>
<dbReference type="InterPro" id="IPR000742">
    <property type="entry name" value="EGF"/>
</dbReference>
<protein>
    <recommendedName>
        <fullName evidence="8">EGF-like domain-containing protein</fullName>
    </recommendedName>
</protein>
<evidence type="ECO:0000313" key="10">
    <source>
        <dbReference type="Proteomes" id="UP000663873"/>
    </source>
</evidence>
<accession>A0A821JBT2</accession>
<evidence type="ECO:0000256" key="3">
    <source>
        <dbReference type="ARBA" id="ARBA00022737"/>
    </source>
</evidence>
<keyword evidence="5" id="KW-0325">Glycoprotein</keyword>
<dbReference type="PROSITE" id="PS00022">
    <property type="entry name" value="EGF_1"/>
    <property type="match status" value="1"/>
</dbReference>
<evidence type="ECO:0000256" key="7">
    <source>
        <dbReference type="SAM" id="Phobius"/>
    </source>
</evidence>
<evidence type="ECO:0000313" key="9">
    <source>
        <dbReference type="EMBL" id="CAF4715521.1"/>
    </source>
</evidence>